<dbReference type="EMBL" id="DS113180">
    <property type="protein sequence ID" value="EAY23138.1"/>
    <property type="molecule type" value="Genomic_DNA"/>
</dbReference>
<dbReference type="GO" id="GO:0003830">
    <property type="term" value="F:beta-1,4-mannosylglycoprotein 4-beta-N-acetylglucosaminyltransferase activity"/>
    <property type="evidence" value="ECO:0007669"/>
    <property type="project" value="InterPro"/>
</dbReference>
<dbReference type="Proteomes" id="UP000001542">
    <property type="component" value="Unassembled WGS sequence"/>
</dbReference>
<dbReference type="Pfam" id="PF04724">
    <property type="entry name" value="Glyco_transf_17"/>
    <property type="match status" value="1"/>
</dbReference>
<accession>A2D9B2</accession>
<dbReference type="KEGG" id="tva:5468698"/>
<dbReference type="PANTHER" id="PTHR12224:SF0">
    <property type="entry name" value="BETA-1,4-MANNOSYL-GLYCOPROTEIN 4-BETA-N-ACETYLGLUCOSAMINYLTRANSFERASE"/>
    <property type="match status" value="1"/>
</dbReference>
<organism evidence="1 2">
    <name type="scientific">Trichomonas vaginalis (strain ATCC PRA-98 / G3)</name>
    <dbReference type="NCBI Taxonomy" id="412133"/>
    <lineage>
        <taxon>Eukaryota</taxon>
        <taxon>Metamonada</taxon>
        <taxon>Parabasalia</taxon>
        <taxon>Trichomonadida</taxon>
        <taxon>Trichomonadidae</taxon>
        <taxon>Trichomonas</taxon>
    </lineage>
</organism>
<dbReference type="GO" id="GO:0006044">
    <property type="term" value="P:N-acetylglucosamine metabolic process"/>
    <property type="evidence" value="ECO:0000318"/>
    <property type="project" value="GO_Central"/>
</dbReference>
<dbReference type="PANTHER" id="PTHR12224">
    <property type="entry name" value="BETA-1,4-MANNOSYL-GLYCOPROTEIN BETA-1,4-N-ACETYLGLUCOSAMINYL-TRANSFERASE"/>
    <property type="match status" value="1"/>
</dbReference>
<dbReference type="InParanoid" id="A2D9B2"/>
<dbReference type="AlphaFoldDB" id="A2D9B2"/>
<dbReference type="VEuPathDB" id="TrichDB:TVAGG3_0770450"/>
<reference evidence="1" key="2">
    <citation type="journal article" date="2007" name="Science">
        <title>Draft genome sequence of the sexually transmitted pathogen Trichomonas vaginalis.</title>
        <authorList>
            <person name="Carlton J.M."/>
            <person name="Hirt R.P."/>
            <person name="Silva J.C."/>
            <person name="Delcher A.L."/>
            <person name="Schatz M."/>
            <person name="Zhao Q."/>
            <person name="Wortman J.R."/>
            <person name="Bidwell S.L."/>
            <person name="Alsmark U.C.M."/>
            <person name="Besteiro S."/>
            <person name="Sicheritz-Ponten T."/>
            <person name="Noel C.J."/>
            <person name="Dacks J.B."/>
            <person name="Foster P.G."/>
            <person name="Simillion C."/>
            <person name="Van de Peer Y."/>
            <person name="Miranda-Saavedra D."/>
            <person name="Barton G.J."/>
            <person name="Westrop G.D."/>
            <person name="Mueller S."/>
            <person name="Dessi D."/>
            <person name="Fiori P.L."/>
            <person name="Ren Q."/>
            <person name="Paulsen I."/>
            <person name="Zhang H."/>
            <person name="Bastida-Corcuera F.D."/>
            <person name="Simoes-Barbosa A."/>
            <person name="Brown M.T."/>
            <person name="Hayes R.D."/>
            <person name="Mukherjee M."/>
            <person name="Okumura C.Y."/>
            <person name="Schneider R."/>
            <person name="Smith A.J."/>
            <person name="Vanacova S."/>
            <person name="Villalvazo M."/>
            <person name="Haas B.J."/>
            <person name="Pertea M."/>
            <person name="Feldblyum T.V."/>
            <person name="Utterback T.R."/>
            <person name="Shu C.L."/>
            <person name="Osoegawa K."/>
            <person name="de Jong P.J."/>
            <person name="Hrdy I."/>
            <person name="Horvathova L."/>
            <person name="Zubacova Z."/>
            <person name="Dolezal P."/>
            <person name="Malik S.B."/>
            <person name="Logsdon J.M. Jr."/>
            <person name="Henze K."/>
            <person name="Gupta A."/>
            <person name="Wang C.C."/>
            <person name="Dunne R.L."/>
            <person name="Upcroft J.A."/>
            <person name="Upcroft P."/>
            <person name="White O."/>
            <person name="Salzberg S.L."/>
            <person name="Tang P."/>
            <person name="Chiu C.-H."/>
            <person name="Lee Y.-S."/>
            <person name="Embley T.M."/>
            <person name="Coombs G.H."/>
            <person name="Mottram J.C."/>
            <person name="Tachezy J."/>
            <person name="Fraser-Liggett C.M."/>
            <person name="Johnson P.J."/>
        </authorList>
    </citation>
    <scope>NUCLEOTIDE SEQUENCE [LARGE SCALE GENOMIC DNA]</scope>
    <source>
        <strain evidence="1">G3</strain>
    </source>
</reference>
<proteinExistence type="predicted"/>
<dbReference type="GO" id="GO:0016020">
    <property type="term" value="C:membrane"/>
    <property type="evidence" value="ECO:0007669"/>
    <property type="project" value="InterPro"/>
</dbReference>
<dbReference type="RefSeq" id="XP_001584124.1">
    <property type="nucleotide sequence ID" value="XM_001584074.1"/>
</dbReference>
<dbReference type="OrthoDB" id="6474464at2759"/>
<evidence type="ECO:0000313" key="1">
    <source>
        <dbReference type="EMBL" id="EAY23138.1"/>
    </source>
</evidence>
<dbReference type="VEuPathDB" id="TrichDB:TVAG_183750"/>
<protein>
    <recommendedName>
        <fullName evidence="3">Glycosyltransferase family 17 protein</fullName>
    </recommendedName>
</protein>
<evidence type="ECO:0008006" key="3">
    <source>
        <dbReference type="Google" id="ProtNLM"/>
    </source>
</evidence>
<gene>
    <name evidence="1" type="ORF">TVAG_183750</name>
</gene>
<dbReference type="InterPro" id="IPR006813">
    <property type="entry name" value="Glyco_trans_17"/>
</dbReference>
<evidence type="ECO:0000313" key="2">
    <source>
        <dbReference type="Proteomes" id="UP000001542"/>
    </source>
</evidence>
<dbReference type="GO" id="GO:0016757">
    <property type="term" value="F:glycosyltransferase activity"/>
    <property type="evidence" value="ECO:0000318"/>
    <property type="project" value="GO_Central"/>
</dbReference>
<keyword evidence="2" id="KW-1185">Reference proteome</keyword>
<sequence>MKLWHHLQKFYPKDGDLVLISDVDEIPTRKGMEYMLEHPPIYYYTIHAVYNTINFMYKTPEKWHKSTLLRYNSQVKAKDFQTFRDEVVINLTEPVATHCTCCFNDLDNYTRKYKSFSHQELNRHPFINESYVFRSHYCRKSYPFDIKLTRDMKNFYDEDLIPDDPRLEFLINPKFKLDISRTIYKEEDLKDLCNEENDWWEEKFVRLKPKYQLQ</sequence>
<reference evidence="1" key="1">
    <citation type="submission" date="2006-10" db="EMBL/GenBank/DDBJ databases">
        <authorList>
            <person name="Amadeo P."/>
            <person name="Zhao Q."/>
            <person name="Wortman J."/>
            <person name="Fraser-Liggett C."/>
            <person name="Carlton J."/>
        </authorList>
    </citation>
    <scope>NUCLEOTIDE SEQUENCE</scope>
    <source>
        <strain evidence="1">G3</strain>
    </source>
</reference>
<name>A2D9B2_TRIV3</name>